<feature type="transmembrane region" description="Helical" evidence="1">
    <location>
        <begin position="6"/>
        <end position="25"/>
    </location>
</feature>
<dbReference type="EMBL" id="MU007176">
    <property type="protein sequence ID" value="KAF2415889.1"/>
    <property type="molecule type" value="Genomic_DNA"/>
</dbReference>
<keyword evidence="1" id="KW-1133">Transmembrane helix</keyword>
<gene>
    <name evidence="2" type="ORF">EJ08DRAFT_703784</name>
</gene>
<sequence>MQVEVLSASLGIQFPVICAFWAPTLQPLQVEVFNPGLGIPFLVALVFCLFCPPFPSSAVEVFNSDLEIYFPPLPSRSSILAWGSISPLLAWGSISPLLAWGSISPSWLGDPSPPPAR</sequence>
<comment type="caution">
    <text evidence="2">The sequence shown here is derived from an EMBL/GenBank/DDBJ whole genome shotgun (WGS) entry which is preliminary data.</text>
</comment>
<keyword evidence="1" id="KW-0812">Transmembrane</keyword>
<evidence type="ECO:0000256" key="1">
    <source>
        <dbReference type="SAM" id="Phobius"/>
    </source>
</evidence>
<feature type="transmembrane region" description="Helical" evidence="1">
    <location>
        <begin position="79"/>
        <end position="100"/>
    </location>
</feature>
<accession>A0A9P4NDY5</accession>
<reference evidence="2" key="1">
    <citation type="journal article" date="2020" name="Stud. Mycol.">
        <title>101 Dothideomycetes genomes: a test case for predicting lifestyles and emergence of pathogens.</title>
        <authorList>
            <person name="Haridas S."/>
            <person name="Albert R."/>
            <person name="Binder M."/>
            <person name="Bloem J."/>
            <person name="Labutti K."/>
            <person name="Salamov A."/>
            <person name="Andreopoulos B."/>
            <person name="Baker S."/>
            <person name="Barry K."/>
            <person name="Bills G."/>
            <person name="Bluhm B."/>
            <person name="Cannon C."/>
            <person name="Castanera R."/>
            <person name="Culley D."/>
            <person name="Daum C."/>
            <person name="Ezra D."/>
            <person name="Gonzalez J."/>
            <person name="Henrissat B."/>
            <person name="Kuo A."/>
            <person name="Liang C."/>
            <person name="Lipzen A."/>
            <person name="Lutzoni F."/>
            <person name="Magnuson J."/>
            <person name="Mondo S."/>
            <person name="Nolan M."/>
            <person name="Ohm R."/>
            <person name="Pangilinan J."/>
            <person name="Park H.-J."/>
            <person name="Ramirez L."/>
            <person name="Alfaro M."/>
            <person name="Sun H."/>
            <person name="Tritt A."/>
            <person name="Yoshinaga Y."/>
            <person name="Zwiers L.-H."/>
            <person name="Turgeon B."/>
            <person name="Goodwin S."/>
            <person name="Spatafora J."/>
            <person name="Crous P."/>
            <person name="Grigoriev I."/>
        </authorList>
    </citation>
    <scope>NUCLEOTIDE SEQUENCE</scope>
    <source>
        <strain evidence="2">CBS 130266</strain>
    </source>
</reference>
<protein>
    <submittedName>
        <fullName evidence="2">Uncharacterized protein</fullName>
    </submittedName>
</protein>
<proteinExistence type="predicted"/>
<keyword evidence="1" id="KW-0472">Membrane</keyword>
<dbReference type="Proteomes" id="UP000800235">
    <property type="component" value="Unassembled WGS sequence"/>
</dbReference>
<evidence type="ECO:0000313" key="3">
    <source>
        <dbReference type="Proteomes" id="UP000800235"/>
    </source>
</evidence>
<name>A0A9P4NDY5_9PEZI</name>
<evidence type="ECO:0000313" key="2">
    <source>
        <dbReference type="EMBL" id="KAF2415889.1"/>
    </source>
</evidence>
<organism evidence="2 3">
    <name type="scientific">Tothia fuscella</name>
    <dbReference type="NCBI Taxonomy" id="1048955"/>
    <lineage>
        <taxon>Eukaryota</taxon>
        <taxon>Fungi</taxon>
        <taxon>Dikarya</taxon>
        <taxon>Ascomycota</taxon>
        <taxon>Pezizomycotina</taxon>
        <taxon>Dothideomycetes</taxon>
        <taxon>Pleosporomycetidae</taxon>
        <taxon>Venturiales</taxon>
        <taxon>Cylindrosympodiaceae</taxon>
        <taxon>Tothia</taxon>
    </lineage>
</organism>
<dbReference type="AlphaFoldDB" id="A0A9P4NDY5"/>
<feature type="transmembrane region" description="Helical" evidence="1">
    <location>
        <begin position="37"/>
        <end position="59"/>
    </location>
</feature>
<keyword evidence="3" id="KW-1185">Reference proteome</keyword>